<dbReference type="InterPro" id="IPR032299">
    <property type="entry name" value="DUF4843"/>
</dbReference>
<dbReference type="Proteomes" id="UP000254893">
    <property type="component" value="Unassembled WGS sequence"/>
</dbReference>
<evidence type="ECO:0000313" key="1">
    <source>
        <dbReference type="EMBL" id="SUJ02715.1"/>
    </source>
</evidence>
<evidence type="ECO:0000313" key="2">
    <source>
        <dbReference type="Proteomes" id="UP000254893"/>
    </source>
</evidence>
<evidence type="ECO:0008006" key="3">
    <source>
        <dbReference type="Google" id="ProtNLM"/>
    </source>
</evidence>
<dbReference type="Pfam" id="PF16132">
    <property type="entry name" value="DUF4843"/>
    <property type="match status" value="1"/>
</dbReference>
<dbReference type="PROSITE" id="PS51257">
    <property type="entry name" value="PROKAR_LIPOPROTEIN"/>
    <property type="match status" value="1"/>
</dbReference>
<sequence length="233" mass="26824">MKTYIIYGIAGLLSLLSISCQKDKLMFFDEKPKIYIYKTGLEWLDSYRIKDSMTYSFAIRPDSISTDTVLVPLRIMGDVVNYDRKVNYEVMGTSLADKESYELLPAIIKANKFDGNIPVLIKRTAALKNKEGRLWLKIIASEDFEPGINDQLTYLIKINDFLSRPATWDDYYLGKYSNTKYDLIIKTTGYVTFDVYSTSQTIYIVQACKNALLEYEELYGPLYDENGEPVTFP</sequence>
<organism evidence="1 2">
    <name type="scientific">Sphingobacterium spiritivorum</name>
    <name type="common">Flavobacterium spiritivorum</name>
    <dbReference type="NCBI Taxonomy" id="258"/>
    <lineage>
        <taxon>Bacteria</taxon>
        <taxon>Pseudomonadati</taxon>
        <taxon>Bacteroidota</taxon>
        <taxon>Sphingobacteriia</taxon>
        <taxon>Sphingobacteriales</taxon>
        <taxon>Sphingobacteriaceae</taxon>
        <taxon>Sphingobacterium</taxon>
    </lineage>
</organism>
<dbReference type="AlphaFoldDB" id="A0A380BKE0"/>
<proteinExistence type="predicted"/>
<name>A0A380BKE0_SPHSI</name>
<gene>
    <name evidence="1" type="ORF">NCTC11388_01170</name>
</gene>
<dbReference type="EMBL" id="UGYW01000002">
    <property type="protein sequence ID" value="SUJ02715.1"/>
    <property type="molecule type" value="Genomic_DNA"/>
</dbReference>
<accession>A0A380BKE0</accession>
<protein>
    <recommendedName>
        <fullName evidence="3">DUF4843 domain-containing protein</fullName>
    </recommendedName>
</protein>
<reference evidence="1 2" key="1">
    <citation type="submission" date="2018-06" db="EMBL/GenBank/DDBJ databases">
        <authorList>
            <consortium name="Pathogen Informatics"/>
            <person name="Doyle S."/>
        </authorList>
    </citation>
    <scope>NUCLEOTIDE SEQUENCE [LARGE SCALE GENOMIC DNA]</scope>
    <source>
        <strain evidence="1 2">NCTC11388</strain>
    </source>
</reference>
<dbReference type="RefSeq" id="WP_115169438.1">
    <property type="nucleotide sequence ID" value="NZ_UGYW01000002.1"/>
</dbReference>